<dbReference type="HOGENOM" id="CLU_012846_0_0_1"/>
<evidence type="ECO:0000256" key="1">
    <source>
        <dbReference type="ARBA" id="ARBA00023242"/>
    </source>
</evidence>
<accession>A0A0C9WFB7</accession>
<keyword evidence="6" id="KW-1185">Reference proteome</keyword>
<dbReference type="InterPro" id="IPR055127">
    <property type="entry name" value="YEATS2_3HBD"/>
</dbReference>
<feature type="region of interest" description="Disordered" evidence="3">
    <location>
        <begin position="1"/>
        <end position="75"/>
    </location>
</feature>
<name>A0A0C9WFB7_9AGAM</name>
<dbReference type="EMBL" id="KN839846">
    <property type="protein sequence ID" value="KIJ64656.1"/>
    <property type="molecule type" value="Genomic_DNA"/>
</dbReference>
<dbReference type="GO" id="GO:0005634">
    <property type="term" value="C:nucleus"/>
    <property type="evidence" value="ECO:0007669"/>
    <property type="project" value="UniProtKB-SubCell"/>
</dbReference>
<dbReference type="Gene3D" id="2.60.40.1970">
    <property type="entry name" value="YEATS domain"/>
    <property type="match status" value="1"/>
</dbReference>
<organism evidence="5 6">
    <name type="scientific">Hydnomerulius pinastri MD-312</name>
    <dbReference type="NCBI Taxonomy" id="994086"/>
    <lineage>
        <taxon>Eukaryota</taxon>
        <taxon>Fungi</taxon>
        <taxon>Dikarya</taxon>
        <taxon>Basidiomycota</taxon>
        <taxon>Agaricomycotina</taxon>
        <taxon>Agaricomycetes</taxon>
        <taxon>Agaricomycetidae</taxon>
        <taxon>Boletales</taxon>
        <taxon>Boletales incertae sedis</taxon>
        <taxon>Leucogyrophana</taxon>
    </lineage>
</organism>
<comment type="subcellular location">
    <subcellularLocation>
        <location evidence="2">Nucleus</location>
    </subcellularLocation>
</comment>
<protein>
    <recommendedName>
        <fullName evidence="4">YEATS domain-containing protein</fullName>
    </recommendedName>
</protein>
<dbReference type="InterPro" id="IPR038704">
    <property type="entry name" value="YEAST_sf"/>
</dbReference>
<feature type="compositionally biased region" description="Basic and acidic residues" evidence="3">
    <location>
        <begin position="704"/>
        <end position="718"/>
    </location>
</feature>
<evidence type="ECO:0000313" key="6">
    <source>
        <dbReference type="Proteomes" id="UP000053820"/>
    </source>
</evidence>
<evidence type="ECO:0000259" key="4">
    <source>
        <dbReference type="PROSITE" id="PS51037"/>
    </source>
</evidence>
<proteinExistence type="predicted"/>
<dbReference type="PROSITE" id="PS51037">
    <property type="entry name" value="YEATS"/>
    <property type="match status" value="1"/>
</dbReference>
<keyword evidence="1 2" id="KW-0539">Nucleus</keyword>
<dbReference type="Pfam" id="PF22951">
    <property type="entry name" value="3HBD"/>
    <property type="match status" value="1"/>
</dbReference>
<sequence>MVPQDLSLLSLRTTSSPTENAASAPQTPSPAAPGQHRWVRMSHSSITGQADLRYRGLKRRRHNDETSDEDFGSESVRDDVDSVELSIARHIRDEVDLEVAVRERLASTIEGRIQWAVLLFDSLTNPEDLHSQPPDVDEFQDAALDAFDALEAPSAFLFETRSPEEPFSPRTWAIQQPQRVPKTRPSRTPKPSNQKKLLYIRLPSGTSDSQFAILACPICSRTQFSTLQGLLNHARLAHGVEWASHDACITACAIAIATDDPNWETYGQDGVEVPWGGSVVGLQRLFERAVGVDGNLSASTPVPTGLEASAPAPSTLLSRTLGLHVDSPALAQFLGRAPKRRCINVYNDQEDVDIMTGNGEAHSQDLHITPADEKQLTKRFRMVYPHRNTARADLDLMLDVHMTTGSEVASHSAHMALLPAGSTTSRFHITARVRLEDRSLYLTDGRRAELGSQCQYRWMLGVTAPSYSLPLVSFLTRVTVIPPKSVSPVPLSVQSQPFAVIGTANEPFLANVVMEWIGGGKMEVEHWVDLDQSNSSVSVAGSEQMLDVELDRNAPLLPAPKGNSPSLPSLDRNFTTGPFLTVTSQSDSLGNGSGLTASGDSYEQVLRNLLPRVPMTIKDLKPRSNVHVPYKLVTSPAHLLALVPGRRKAIEWARARTLHGLYVEQTSSLPRSQCTPLTVGDVYAFLEDASLFPRPSPSTSALVELKKKEKEKEKEKEGTPVTGEESCPVCGIKKRLHPGYDVKSEDSSPYWRCTVVPQFEQHRRARLPLASVVGMLTGYGGLESAIHGLQPPPQSMAGSVSIYQPMKISLPPFRYSPRDLLTLSPPELILAVQKSISTLHLPRFPSLPSHRQNPTFLESRERTERNLAPAALLSATLKPFISTLLRSAIEVAKRDAMAVSGANAAATGGKGSRMKRAKKIAFVLTPGHVLRGLQLPPTPAVADARQLHNISVKEATALCLTHIGAPLDFGRGVVAADPDMNAPDRERSIGQVIVKAEPE</sequence>
<dbReference type="Proteomes" id="UP000053820">
    <property type="component" value="Unassembled WGS sequence"/>
</dbReference>
<dbReference type="OrthoDB" id="1741717at2759"/>
<evidence type="ECO:0000256" key="3">
    <source>
        <dbReference type="SAM" id="MobiDB-lite"/>
    </source>
</evidence>
<feature type="compositionally biased region" description="Low complexity" evidence="3">
    <location>
        <begin position="1"/>
        <end position="26"/>
    </location>
</feature>
<feature type="region of interest" description="Disordered" evidence="3">
    <location>
        <begin position="162"/>
        <end position="192"/>
    </location>
</feature>
<dbReference type="InterPro" id="IPR055129">
    <property type="entry name" value="YEATS_dom"/>
</dbReference>
<feature type="domain" description="YEATS" evidence="4">
    <location>
        <begin position="423"/>
        <end position="560"/>
    </location>
</feature>
<feature type="region of interest" description="Disordered" evidence="3">
    <location>
        <begin position="696"/>
        <end position="725"/>
    </location>
</feature>
<evidence type="ECO:0000313" key="5">
    <source>
        <dbReference type="EMBL" id="KIJ64656.1"/>
    </source>
</evidence>
<evidence type="ECO:0000256" key="2">
    <source>
        <dbReference type="PROSITE-ProRule" id="PRU00376"/>
    </source>
</evidence>
<gene>
    <name evidence="5" type="ORF">HYDPIDRAFT_40390</name>
</gene>
<reference evidence="5 6" key="1">
    <citation type="submission" date="2014-04" db="EMBL/GenBank/DDBJ databases">
        <title>Evolutionary Origins and Diversification of the Mycorrhizal Mutualists.</title>
        <authorList>
            <consortium name="DOE Joint Genome Institute"/>
            <consortium name="Mycorrhizal Genomics Consortium"/>
            <person name="Kohler A."/>
            <person name="Kuo A."/>
            <person name="Nagy L.G."/>
            <person name="Floudas D."/>
            <person name="Copeland A."/>
            <person name="Barry K.W."/>
            <person name="Cichocki N."/>
            <person name="Veneault-Fourrey C."/>
            <person name="LaButti K."/>
            <person name="Lindquist E.A."/>
            <person name="Lipzen A."/>
            <person name="Lundell T."/>
            <person name="Morin E."/>
            <person name="Murat C."/>
            <person name="Riley R."/>
            <person name="Ohm R."/>
            <person name="Sun H."/>
            <person name="Tunlid A."/>
            <person name="Henrissat B."/>
            <person name="Grigoriev I.V."/>
            <person name="Hibbett D.S."/>
            <person name="Martin F."/>
        </authorList>
    </citation>
    <scope>NUCLEOTIDE SEQUENCE [LARGE SCALE GENOMIC DNA]</scope>
    <source>
        <strain evidence="5 6">MD-312</strain>
    </source>
</reference>
<dbReference type="AlphaFoldDB" id="A0A0C9WFB7"/>